<reference evidence="5" key="1">
    <citation type="submission" date="2018-07" db="EMBL/GenBank/DDBJ databases">
        <authorList>
            <person name="Quirk P.G."/>
            <person name="Krulwich T.A."/>
        </authorList>
    </citation>
    <scope>NUCLEOTIDE SEQUENCE</scope>
</reference>
<dbReference type="InterPro" id="IPR011057">
    <property type="entry name" value="Mss4-like_sf"/>
</dbReference>
<dbReference type="InterPro" id="IPR052355">
    <property type="entry name" value="CENP-V-like"/>
</dbReference>
<organism evidence="5">
    <name type="scientific">metagenome</name>
    <dbReference type="NCBI Taxonomy" id="256318"/>
    <lineage>
        <taxon>unclassified sequences</taxon>
        <taxon>metagenomes</taxon>
    </lineage>
</organism>
<evidence type="ECO:0000256" key="3">
    <source>
        <dbReference type="ARBA" id="ARBA00022833"/>
    </source>
</evidence>
<comment type="similarity">
    <text evidence="1">Belongs to the Gfa family.</text>
</comment>
<keyword evidence="3" id="KW-0862">Zinc</keyword>
<dbReference type="EMBL" id="UIDG01000361">
    <property type="protein sequence ID" value="SUS07380.1"/>
    <property type="molecule type" value="Genomic_DNA"/>
</dbReference>
<gene>
    <name evidence="5" type="ORF">DF3PB_4230002</name>
</gene>
<name>A0A380TG11_9ZZZZ</name>
<evidence type="ECO:0000313" key="5">
    <source>
        <dbReference type="EMBL" id="SUS07380.1"/>
    </source>
</evidence>
<sequence>MFKLTGCCHCGNVRVEIALTHPAAEYHPRACDCDFCCKHGGSYLSDADGSLVIEVKDERLLRRYRQGSNTADMLFCGNCGVLVGAAYPSETGLYAVINTRIIEGGAAFGEAQTVSPKTLSAAEKVERWKKLWFADVTFSPGRSE</sequence>
<dbReference type="PANTHER" id="PTHR28620:SF1">
    <property type="entry name" value="CENP-V_GFA DOMAIN-CONTAINING PROTEIN"/>
    <property type="match status" value="1"/>
</dbReference>
<evidence type="ECO:0000256" key="2">
    <source>
        <dbReference type="ARBA" id="ARBA00022723"/>
    </source>
</evidence>
<dbReference type="Pfam" id="PF04828">
    <property type="entry name" value="GFA"/>
    <property type="match status" value="1"/>
</dbReference>
<dbReference type="PROSITE" id="PS51891">
    <property type="entry name" value="CENP_V_GFA"/>
    <property type="match status" value="1"/>
</dbReference>
<dbReference type="GO" id="GO:0016846">
    <property type="term" value="F:carbon-sulfur lyase activity"/>
    <property type="evidence" value="ECO:0007669"/>
    <property type="project" value="InterPro"/>
</dbReference>
<proteinExistence type="inferred from homology"/>
<evidence type="ECO:0000256" key="1">
    <source>
        <dbReference type="ARBA" id="ARBA00005495"/>
    </source>
</evidence>
<dbReference type="InterPro" id="IPR006913">
    <property type="entry name" value="CENP-V/GFA"/>
</dbReference>
<protein>
    <recommendedName>
        <fullName evidence="4">CENP-V/GFA domain-containing protein</fullName>
    </recommendedName>
</protein>
<accession>A0A380TG11</accession>
<keyword evidence="2" id="KW-0479">Metal-binding</keyword>
<evidence type="ECO:0000259" key="4">
    <source>
        <dbReference type="PROSITE" id="PS51891"/>
    </source>
</evidence>
<dbReference type="AlphaFoldDB" id="A0A380TG11"/>
<dbReference type="GO" id="GO:0046872">
    <property type="term" value="F:metal ion binding"/>
    <property type="evidence" value="ECO:0007669"/>
    <property type="project" value="UniProtKB-KW"/>
</dbReference>
<dbReference type="Gene3D" id="2.170.150.70">
    <property type="match status" value="1"/>
</dbReference>
<dbReference type="PANTHER" id="PTHR28620">
    <property type="entry name" value="CENTROMERE PROTEIN V"/>
    <property type="match status" value="1"/>
</dbReference>
<dbReference type="SUPFAM" id="SSF51316">
    <property type="entry name" value="Mss4-like"/>
    <property type="match status" value="1"/>
</dbReference>
<feature type="domain" description="CENP-V/GFA" evidence="4">
    <location>
        <begin position="4"/>
        <end position="129"/>
    </location>
</feature>